<feature type="domain" description="F-box" evidence="1">
    <location>
        <begin position="4"/>
        <end position="56"/>
    </location>
</feature>
<proteinExistence type="predicted"/>
<dbReference type="InterPro" id="IPR001810">
    <property type="entry name" value="F-box_dom"/>
</dbReference>
<name>A0A9N9FJ39_9GLOM</name>
<dbReference type="Gene3D" id="1.20.1280.50">
    <property type="match status" value="1"/>
</dbReference>
<dbReference type="SUPFAM" id="SSF81383">
    <property type="entry name" value="F-box domain"/>
    <property type="match status" value="1"/>
</dbReference>
<dbReference type="InterPro" id="IPR036047">
    <property type="entry name" value="F-box-like_dom_sf"/>
</dbReference>
<comment type="caution">
    <text evidence="2">The sequence shown here is derived from an EMBL/GenBank/DDBJ whole genome shotgun (WGS) entry which is preliminary data.</text>
</comment>
<organism evidence="2 3">
    <name type="scientific">Ambispora leptoticha</name>
    <dbReference type="NCBI Taxonomy" id="144679"/>
    <lineage>
        <taxon>Eukaryota</taxon>
        <taxon>Fungi</taxon>
        <taxon>Fungi incertae sedis</taxon>
        <taxon>Mucoromycota</taxon>
        <taxon>Glomeromycotina</taxon>
        <taxon>Glomeromycetes</taxon>
        <taxon>Archaeosporales</taxon>
        <taxon>Ambisporaceae</taxon>
        <taxon>Ambispora</taxon>
    </lineage>
</organism>
<accession>A0A9N9FJ39</accession>
<evidence type="ECO:0000259" key="1">
    <source>
        <dbReference type="PROSITE" id="PS50181"/>
    </source>
</evidence>
<keyword evidence="3" id="KW-1185">Reference proteome</keyword>
<reference evidence="2" key="1">
    <citation type="submission" date="2021-06" db="EMBL/GenBank/DDBJ databases">
        <authorList>
            <person name="Kallberg Y."/>
            <person name="Tangrot J."/>
            <person name="Rosling A."/>
        </authorList>
    </citation>
    <scope>NUCLEOTIDE SEQUENCE</scope>
    <source>
        <strain evidence="2">FL130A</strain>
    </source>
</reference>
<evidence type="ECO:0000313" key="3">
    <source>
        <dbReference type="Proteomes" id="UP000789508"/>
    </source>
</evidence>
<protein>
    <submittedName>
        <fullName evidence="2">3913_t:CDS:1</fullName>
    </submittedName>
</protein>
<dbReference type="Proteomes" id="UP000789508">
    <property type="component" value="Unassembled WGS sequence"/>
</dbReference>
<evidence type="ECO:0000313" key="2">
    <source>
        <dbReference type="EMBL" id="CAG8540216.1"/>
    </source>
</evidence>
<dbReference type="EMBL" id="CAJVPS010001494">
    <property type="protein sequence ID" value="CAG8540216.1"/>
    <property type="molecule type" value="Genomic_DNA"/>
</dbReference>
<dbReference type="OrthoDB" id="2322499at2759"/>
<gene>
    <name evidence="2" type="ORF">ALEPTO_LOCUS5371</name>
</gene>
<dbReference type="AlphaFoldDB" id="A0A9N9FJ39"/>
<dbReference type="SMART" id="SM00256">
    <property type="entry name" value="FBOX"/>
    <property type="match status" value="1"/>
</dbReference>
<dbReference type="Pfam" id="PF12937">
    <property type="entry name" value="F-box-like"/>
    <property type="match status" value="1"/>
</dbReference>
<dbReference type="CDD" id="cd09917">
    <property type="entry name" value="F-box_SF"/>
    <property type="match status" value="1"/>
</dbReference>
<sequence length="228" mass="26614">MTTKTIATEIPPEIFAIICEHLSPSDLLSLTCVCRKFKEFLCSPTSSATQQIWRLARLRCLRLLQLPPPETLDEKQYYVLSQLEKGCQFCGRNAAKIHWALRVRACDPCIDERTLSHDKLFIEWNIPSDVLSLILYSYSGASRIYWMKDVEQALKEYNSLKSSDEEVFNSWVERRRAFVNRVTQDVQHREYVQQPIFDILGARLDRLQIMLNGVYGHVMRRSRLGKLK</sequence>
<dbReference type="PROSITE" id="PS50181">
    <property type="entry name" value="FBOX"/>
    <property type="match status" value="1"/>
</dbReference>